<dbReference type="InterPro" id="IPR002591">
    <property type="entry name" value="Phosphodiest/P_Trfase"/>
</dbReference>
<evidence type="ECO:0000256" key="3">
    <source>
        <dbReference type="ARBA" id="ARBA00022729"/>
    </source>
</evidence>
<dbReference type="PANTHER" id="PTHR10151:SF120">
    <property type="entry name" value="BIS(5'-ADENOSYL)-TRIPHOSPHATASE"/>
    <property type="match status" value="1"/>
</dbReference>
<proteinExistence type="predicted"/>
<dbReference type="RefSeq" id="WP_343789890.1">
    <property type="nucleotide sequence ID" value="NZ_BAAAFH010000022.1"/>
</dbReference>
<evidence type="ECO:0000313" key="4">
    <source>
        <dbReference type="EMBL" id="GAA0876638.1"/>
    </source>
</evidence>
<evidence type="ECO:0000256" key="2">
    <source>
        <dbReference type="ARBA" id="ARBA00022723"/>
    </source>
</evidence>
<organism evidence="4 5">
    <name type="scientific">Wandonia haliotis</name>
    <dbReference type="NCBI Taxonomy" id="574963"/>
    <lineage>
        <taxon>Bacteria</taxon>
        <taxon>Pseudomonadati</taxon>
        <taxon>Bacteroidota</taxon>
        <taxon>Flavobacteriia</taxon>
        <taxon>Flavobacteriales</taxon>
        <taxon>Crocinitomicaceae</taxon>
        <taxon>Wandonia</taxon>
    </lineage>
</organism>
<name>A0ABP3Y7M3_9FLAO</name>
<reference evidence="5" key="1">
    <citation type="journal article" date="2019" name="Int. J. Syst. Evol. Microbiol.">
        <title>The Global Catalogue of Microorganisms (GCM) 10K type strain sequencing project: providing services to taxonomists for standard genome sequencing and annotation.</title>
        <authorList>
            <consortium name="The Broad Institute Genomics Platform"/>
            <consortium name="The Broad Institute Genome Sequencing Center for Infectious Disease"/>
            <person name="Wu L."/>
            <person name="Ma J."/>
        </authorList>
    </citation>
    <scope>NUCLEOTIDE SEQUENCE [LARGE SCALE GENOMIC DNA]</scope>
    <source>
        <strain evidence="5">JCM 16083</strain>
    </source>
</reference>
<protein>
    <submittedName>
        <fullName evidence="4">Alkaline phosphatase family protein</fullName>
    </submittedName>
</protein>
<keyword evidence="2" id="KW-0479">Metal-binding</keyword>
<evidence type="ECO:0000313" key="5">
    <source>
        <dbReference type="Proteomes" id="UP001501126"/>
    </source>
</evidence>
<evidence type="ECO:0000256" key="1">
    <source>
        <dbReference type="ARBA" id="ARBA00022553"/>
    </source>
</evidence>
<dbReference type="EMBL" id="BAAAFH010000022">
    <property type="protein sequence ID" value="GAA0876638.1"/>
    <property type="molecule type" value="Genomic_DNA"/>
</dbReference>
<keyword evidence="1" id="KW-0597">Phosphoprotein</keyword>
<dbReference type="Pfam" id="PF01663">
    <property type="entry name" value="Phosphodiest"/>
    <property type="match status" value="1"/>
</dbReference>
<comment type="caution">
    <text evidence="4">The sequence shown here is derived from an EMBL/GenBank/DDBJ whole genome shotgun (WGS) entry which is preliminary data.</text>
</comment>
<dbReference type="InterPro" id="IPR017850">
    <property type="entry name" value="Alkaline_phosphatase_core_sf"/>
</dbReference>
<sequence length="548" mass="61420">MVKTGWLVLICILSSLAGWGQKKAPKLIVGVVVDQMRADYLYRFAHHYGEDGFVRLMKEGVNYQNCHYNYVPTFTGPGHASIYTGTTPANHGIVANTWFSKAEQKRVNCVEDVTSLPVGSSEKTEGNFSPARLKANTITDQIKLTDSRAKILSVSIKNRGAILPGGHHPDGAYWYDYSNGGFMTGTYYRAKLPEWVATFNKENAAQTYFPESWETVKPISTYLESREDDYAFERAVTGDKPVFPYDLKKAVKKGESLTRIFVQTPFANTFLTDFAKKGIVSEELGKDEVTDFLAVSYSSPDIIGHSYGPYSKEMQDVMIRLDRDIADLLRFLDESVGKGEYLLFLTADHAVEPIPQYLIDHKMAAGYFFYKPFIEQIKKKAEEKFGKDIVSDVYNYSIYLNDSLIRANGFDKQEVVTFVRDEVAAYEHVKQAYTSSELMNNNFVHDWSVRIAKGFHPAEAGDVLFTLEPGYLGVKEDSFASKQGTSHGSAFNYDTQVPLIFFGKGISSTNVYREVEITDITPTLAILLGLTKPGGTTGKILTELLENK</sequence>
<dbReference type="Gene3D" id="3.30.1360.150">
    <property type="match status" value="1"/>
</dbReference>
<dbReference type="CDD" id="cd16016">
    <property type="entry name" value="AP-SPAP"/>
    <property type="match status" value="1"/>
</dbReference>
<dbReference type="InterPro" id="IPR026263">
    <property type="entry name" value="Alkaline_phosphatase_prok"/>
</dbReference>
<dbReference type="NCBIfam" id="NF042991">
    <property type="entry name" value="alk_phos_PafA"/>
    <property type="match status" value="1"/>
</dbReference>
<gene>
    <name evidence="4" type="ORF">GCM10009118_30480</name>
</gene>
<dbReference type="Gene3D" id="3.40.720.10">
    <property type="entry name" value="Alkaline Phosphatase, subunit A"/>
    <property type="match status" value="1"/>
</dbReference>
<keyword evidence="5" id="KW-1185">Reference proteome</keyword>
<dbReference type="SUPFAM" id="SSF53649">
    <property type="entry name" value="Alkaline phosphatase-like"/>
    <property type="match status" value="1"/>
</dbReference>
<accession>A0ABP3Y7M3</accession>
<dbReference type="PANTHER" id="PTHR10151">
    <property type="entry name" value="ECTONUCLEOTIDE PYROPHOSPHATASE/PHOSPHODIESTERASE"/>
    <property type="match status" value="1"/>
</dbReference>
<dbReference type="PIRSF" id="PIRSF031924">
    <property type="entry name" value="Pi-irrepressible_AP"/>
    <property type="match status" value="1"/>
</dbReference>
<dbReference type="Proteomes" id="UP001501126">
    <property type="component" value="Unassembled WGS sequence"/>
</dbReference>
<keyword evidence="3" id="KW-0732">Signal</keyword>